<reference evidence="4" key="2">
    <citation type="submission" date="2010-01" db="EMBL/GenBank/DDBJ databases">
        <title>The complete genome of Conexibacter woesei DSM 14684.</title>
        <authorList>
            <consortium name="US DOE Joint Genome Institute (JGI-PGF)"/>
            <person name="Lucas S."/>
            <person name="Copeland A."/>
            <person name="Lapidus A."/>
            <person name="Glavina del Rio T."/>
            <person name="Dalin E."/>
            <person name="Tice H."/>
            <person name="Bruce D."/>
            <person name="Goodwin L."/>
            <person name="Pitluck S."/>
            <person name="Kyrpides N."/>
            <person name="Mavromatis K."/>
            <person name="Ivanova N."/>
            <person name="Mikhailova N."/>
            <person name="Chertkov O."/>
            <person name="Brettin T."/>
            <person name="Detter J.C."/>
            <person name="Han C."/>
            <person name="Larimer F."/>
            <person name="Land M."/>
            <person name="Hauser L."/>
            <person name="Markowitz V."/>
            <person name="Cheng J.-F."/>
            <person name="Hugenholtz P."/>
            <person name="Woyke T."/>
            <person name="Wu D."/>
            <person name="Pukall R."/>
            <person name="Steenblock K."/>
            <person name="Schneider S."/>
            <person name="Klenk H.-P."/>
            <person name="Eisen J.A."/>
        </authorList>
    </citation>
    <scope>NUCLEOTIDE SEQUENCE [LARGE SCALE GENOMIC DNA]</scope>
    <source>
        <strain evidence="4">DSM 14684 / CIP 108061 / JCM 11494 / NBRC 100937 / ID131577</strain>
    </source>
</reference>
<dbReference type="Pfam" id="PF00905">
    <property type="entry name" value="Transpeptidase"/>
    <property type="match status" value="1"/>
</dbReference>
<dbReference type="EC" id="2.4.1.129" evidence="3"/>
<dbReference type="HOGENOM" id="CLU_009289_1_0_11"/>
<dbReference type="InterPro" id="IPR054120">
    <property type="entry name" value="PBPA_dimer"/>
</dbReference>
<dbReference type="Gene3D" id="3.90.1310.10">
    <property type="entry name" value="Penicillin-binding protein 2a (Domain 2)"/>
    <property type="match status" value="1"/>
</dbReference>
<dbReference type="GO" id="GO:0071972">
    <property type="term" value="F:peptidoglycan L,D-transpeptidase activity"/>
    <property type="evidence" value="ECO:0007669"/>
    <property type="project" value="TreeGrafter"/>
</dbReference>
<feature type="domain" description="Penicillin-binding protein transpeptidase" evidence="1">
    <location>
        <begin position="152"/>
        <end position="474"/>
    </location>
</feature>
<dbReference type="SUPFAM" id="SSF56601">
    <property type="entry name" value="beta-lactamase/transpeptidase-like"/>
    <property type="match status" value="1"/>
</dbReference>
<dbReference type="Gene3D" id="3.40.710.10">
    <property type="entry name" value="DD-peptidase/beta-lactamase superfamily"/>
    <property type="match status" value="1"/>
</dbReference>
<evidence type="ECO:0000259" key="2">
    <source>
        <dbReference type="Pfam" id="PF21922"/>
    </source>
</evidence>
<feature type="domain" description="Penicillin binding protein A dimerisation" evidence="2">
    <location>
        <begin position="47"/>
        <end position="131"/>
    </location>
</feature>
<dbReference type="PANTHER" id="PTHR30627">
    <property type="entry name" value="PEPTIDOGLYCAN D,D-TRANSPEPTIDASE"/>
    <property type="match status" value="1"/>
</dbReference>
<dbReference type="InterPro" id="IPR012338">
    <property type="entry name" value="Beta-lactam/transpept-like"/>
</dbReference>
<keyword evidence="3" id="KW-0328">Glycosyltransferase</keyword>
<evidence type="ECO:0000313" key="4">
    <source>
        <dbReference type="Proteomes" id="UP000008229"/>
    </source>
</evidence>
<keyword evidence="4" id="KW-1185">Reference proteome</keyword>
<sequence length="478" mass="50767" precursor="true">MRLFLAIVLLFVILIAWTSRWSVFGAEALRENPLDKRPLFAGLQVKRGAITAAGGEVLAKSVRVRRKGGSIYEREYPTDSLFGHPVGYANLLFGQLSGLERSRNDELTGTTSELNSIVDQLQGKRRAGNTVVTTLDADAQRVATDALGGQKGAIVAIEPKTGAVKTMVSSPGYDPNDVRDPDALSALNRDTENAPLLDRVTQGTYPPGSTFKVVTASAAIDSGQFTPDSVLNGDTGKVISGTPLNNDSNVSYGDIDLRTALKNSVNVVWAQVAERLGKQTMADYMDRFGFYRLPPLDYPKDQMIASGERGPNGRLIPVTSPLVDVGRMAIGQDKLTVTPLQMAMVVSAVANGGKLMKPHLTDKVVDPDGRTVDTIEPETWSEPISSQTAAEMTTMMRSVVDDGTGTAVQIPGLDIAAKTGTAQVGAPGSGLTQPWFVAFAPANDPQIALAVTVERSQGGSGGTVAAPIARQVFESLLR</sequence>
<dbReference type="eggNOG" id="COG0768">
    <property type="taxonomic scope" value="Bacteria"/>
</dbReference>
<reference evidence="3 4" key="1">
    <citation type="journal article" date="2010" name="Stand. Genomic Sci.">
        <title>Complete genome sequence of Conexibacter woesei type strain (ID131577).</title>
        <authorList>
            <person name="Pukall R."/>
            <person name="Lapidus A."/>
            <person name="Glavina Del Rio T."/>
            <person name="Copeland A."/>
            <person name="Tice H."/>
            <person name="Cheng J.-F."/>
            <person name="Lucas S."/>
            <person name="Chen F."/>
            <person name="Nolan M."/>
            <person name="Bruce D."/>
            <person name="Goodwin L."/>
            <person name="Pitluck S."/>
            <person name="Mavromatis K."/>
            <person name="Ivanova N."/>
            <person name="Ovchinnikova G."/>
            <person name="Pati A."/>
            <person name="Chen A."/>
            <person name="Palaniappan K."/>
            <person name="Land M."/>
            <person name="Hauser L."/>
            <person name="Chang Y.-J."/>
            <person name="Jeffries C.D."/>
            <person name="Chain P."/>
            <person name="Meincke L."/>
            <person name="Sims D."/>
            <person name="Brettin T."/>
            <person name="Detter J.C."/>
            <person name="Rohde M."/>
            <person name="Goeker M."/>
            <person name="Bristow J."/>
            <person name="Eisen J.A."/>
            <person name="Markowitz V."/>
            <person name="Kyrpides N.C."/>
            <person name="Klenk H.-P."/>
            <person name="Hugenholtz P."/>
        </authorList>
    </citation>
    <scope>NUCLEOTIDE SEQUENCE [LARGE SCALE GENOMIC DNA]</scope>
    <source>
        <strain evidence="4">DSM 14684 / CIP 108061 / JCM 11494 / NBRC 100937 / ID131577</strain>
    </source>
</reference>
<dbReference type="GO" id="GO:0008658">
    <property type="term" value="F:penicillin binding"/>
    <property type="evidence" value="ECO:0007669"/>
    <property type="project" value="InterPro"/>
</dbReference>
<dbReference type="GO" id="GO:0016757">
    <property type="term" value="F:glycosyltransferase activity"/>
    <property type="evidence" value="ECO:0007669"/>
    <property type="project" value="UniProtKB-KW"/>
</dbReference>
<gene>
    <name evidence="3" type="ordered locus">Cwoe_0016</name>
</gene>
<accession>D3EYP8</accession>
<protein>
    <submittedName>
        <fullName evidence="3">Peptidoglycan glycosyltransferase</fullName>
        <ecNumber evidence="3">2.4.1.129</ecNumber>
    </submittedName>
</protein>
<organism evidence="3 4">
    <name type="scientific">Conexibacter woesei (strain DSM 14684 / CCUG 47730 / CIP 108061 / JCM 11494 / NBRC 100937 / ID131577)</name>
    <dbReference type="NCBI Taxonomy" id="469383"/>
    <lineage>
        <taxon>Bacteria</taxon>
        <taxon>Bacillati</taxon>
        <taxon>Actinomycetota</taxon>
        <taxon>Thermoleophilia</taxon>
        <taxon>Solirubrobacterales</taxon>
        <taxon>Conexibacteraceae</taxon>
        <taxon>Conexibacter</taxon>
    </lineage>
</organism>
<evidence type="ECO:0000313" key="3">
    <source>
        <dbReference type="EMBL" id="ADB48452.1"/>
    </source>
</evidence>
<keyword evidence="3" id="KW-0808">Transferase</keyword>
<dbReference type="InterPro" id="IPR050515">
    <property type="entry name" value="Beta-lactam/transpept"/>
</dbReference>
<dbReference type="KEGG" id="cwo:Cwoe_0016"/>
<dbReference type="GO" id="GO:0005886">
    <property type="term" value="C:plasma membrane"/>
    <property type="evidence" value="ECO:0007669"/>
    <property type="project" value="TreeGrafter"/>
</dbReference>
<evidence type="ECO:0000259" key="1">
    <source>
        <dbReference type="Pfam" id="PF00905"/>
    </source>
</evidence>
<dbReference type="AlphaFoldDB" id="D3EYP8"/>
<name>D3EYP8_CONWI</name>
<dbReference type="PANTHER" id="PTHR30627:SF24">
    <property type="entry name" value="PENICILLIN-BINDING PROTEIN 4B"/>
    <property type="match status" value="1"/>
</dbReference>
<dbReference type="GO" id="GO:0071555">
    <property type="term" value="P:cell wall organization"/>
    <property type="evidence" value="ECO:0007669"/>
    <property type="project" value="TreeGrafter"/>
</dbReference>
<dbReference type="Pfam" id="PF21922">
    <property type="entry name" value="PBP_dimer_2"/>
    <property type="match status" value="1"/>
</dbReference>
<dbReference type="Proteomes" id="UP000008229">
    <property type="component" value="Chromosome"/>
</dbReference>
<dbReference type="EMBL" id="CP001854">
    <property type="protein sequence ID" value="ADB48452.1"/>
    <property type="molecule type" value="Genomic_DNA"/>
</dbReference>
<proteinExistence type="predicted"/>
<dbReference type="STRING" id="469383.Cwoe_0016"/>
<dbReference type="InterPro" id="IPR001460">
    <property type="entry name" value="PCN-bd_Tpept"/>
</dbReference>